<evidence type="ECO:0000313" key="2">
    <source>
        <dbReference type="EMBL" id="MBN7799939.1"/>
    </source>
</evidence>
<evidence type="ECO:0008006" key="4">
    <source>
        <dbReference type="Google" id="ProtNLM"/>
    </source>
</evidence>
<feature type="transmembrane region" description="Helical" evidence="1">
    <location>
        <begin position="332"/>
        <end position="356"/>
    </location>
</feature>
<dbReference type="Proteomes" id="UP000664698">
    <property type="component" value="Unassembled WGS sequence"/>
</dbReference>
<reference evidence="2 3" key="1">
    <citation type="submission" date="2021-03" db="EMBL/GenBank/DDBJ databases">
        <title>novel species isolated from a fishpond in China.</title>
        <authorList>
            <person name="Lu H."/>
            <person name="Cai Z."/>
        </authorList>
    </citation>
    <scope>NUCLEOTIDE SEQUENCE [LARGE SCALE GENOMIC DNA]</scope>
    <source>
        <strain evidence="2 3">JCM 31546</strain>
    </source>
</reference>
<comment type="caution">
    <text evidence="2">The sequence shown here is derived from an EMBL/GenBank/DDBJ whole genome shotgun (WGS) entry which is preliminary data.</text>
</comment>
<feature type="transmembrane region" description="Helical" evidence="1">
    <location>
        <begin position="77"/>
        <end position="98"/>
    </location>
</feature>
<keyword evidence="1" id="KW-1133">Transmembrane helix</keyword>
<organism evidence="2 3">
    <name type="scientific">Algoriphagus aestuariicola</name>
    <dbReference type="NCBI Taxonomy" id="1852016"/>
    <lineage>
        <taxon>Bacteria</taxon>
        <taxon>Pseudomonadati</taxon>
        <taxon>Bacteroidota</taxon>
        <taxon>Cytophagia</taxon>
        <taxon>Cytophagales</taxon>
        <taxon>Cyclobacteriaceae</taxon>
        <taxon>Algoriphagus</taxon>
    </lineage>
</organism>
<accession>A0ABS3BM72</accession>
<evidence type="ECO:0000313" key="3">
    <source>
        <dbReference type="Proteomes" id="UP000664698"/>
    </source>
</evidence>
<dbReference type="RefSeq" id="WP_206567910.1">
    <property type="nucleotide sequence ID" value="NZ_JAFKCW010000001.1"/>
</dbReference>
<feature type="transmembrane region" description="Helical" evidence="1">
    <location>
        <begin position="12"/>
        <end position="31"/>
    </location>
</feature>
<sequence length="357" mass="41097">MGLIQEKFFVQFWGLLGGLAALLIWYLPWRFQVNDDEVMMWLVSGAYTGSPESYAVFLHPLLSWGFSLLYKFAPGVLWYPLVWFTLTYLSFLVSVTQVKKKLGATLSAQIWALFLFALYAHFLFFLQFSIVSGFAVFSGLIARFGNPAEQNDRYSRLHRTDLLILFGFLVRPEVLFLFLAGATCINVLVFKHTFLYKRSAVPLLLGCIGYGISILWIANADLSNFEQLNRQRSGVFDHPTLQLNKEAFRARNPELYFFSHGMIDFGSDAKLVEKLPIWKKELDNMRWDWISPDAVVKSFWTYVQHEHFLLALMAVFFAFSLLVDWSKSVRIAAVLAFGMLALSPFFLIKVQIYALVF</sequence>
<protein>
    <recommendedName>
        <fullName evidence="4">Glycosyltransferase RgtA/B/C/D-like domain-containing protein</fullName>
    </recommendedName>
</protein>
<proteinExistence type="predicted"/>
<feature type="transmembrane region" description="Helical" evidence="1">
    <location>
        <begin position="200"/>
        <end position="218"/>
    </location>
</feature>
<name>A0ABS3BM72_9BACT</name>
<feature type="transmembrane region" description="Helical" evidence="1">
    <location>
        <begin position="110"/>
        <end position="142"/>
    </location>
</feature>
<keyword evidence="3" id="KW-1185">Reference proteome</keyword>
<evidence type="ECO:0000256" key="1">
    <source>
        <dbReference type="SAM" id="Phobius"/>
    </source>
</evidence>
<dbReference type="EMBL" id="JAFKCW010000001">
    <property type="protein sequence ID" value="MBN7799939.1"/>
    <property type="molecule type" value="Genomic_DNA"/>
</dbReference>
<gene>
    <name evidence="2" type="ORF">J0A67_03655</name>
</gene>
<feature type="transmembrane region" description="Helical" evidence="1">
    <location>
        <begin position="307"/>
        <end position="325"/>
    </location>
</feature>
<feature type="transmembrane region" description="Helical" evidence="1">
    <location>
        <begin position="162"/>
        <end position="188"/>
    </location>
</feature>
<keyword evidence="1" id="KW-0472">Membrane</keyword>
<keyword evidence="1" id="KW-0812">Transmembrane</keyword>